<evidence type="ECO:0000313" key="2">
    <source>
        <dbReference type="EMBL" id="KAL0821918.1"/>
    </source>
</evidence>
<feature type="compositionally biased region" description="Basic residues" evidence="1">
    <location>
        <begin position="51"/>
        <end position="65"/>
    </location>
</feature>
<evidence type="ECO:0000256" key="1">
    <source>
        <dbReference type="SAM" id="MobiDB-lite"/>
    </source>
</evidence>
<proteinExistence type="predicted"/>
<protein>
    <submittedName>
        <fullName evidence="2">Uncharacterized protein</fullName>
    </submittedName>
</protein>
<name>A0ABD0SSA7_LOXSC</name>
<feature type="region of interest" description="Disordered" evidence="1">
    <location>
        <begin position="46"/>
        <end position="81"/>
    </location>
</feature>
<dbReference type="EMBL" id="JBEDNZ010000017">
    <property type="protein sequence ID" value="KAL0821918.1"/>
    <property type="molecule type" value="Genomic_DNA"/>
</dbReference>
<gene>
    <name evidence="2" type="ORF">ABMA28_005315</name>
</gene>
<feature type="compositionally biased region" description="Basic and acidic residues" evidence="1">
    <location>
        <begin position="66"/>
        <end position="81"/>
    </location>
</feature>
<reference evidence="2 3" key="1">
    <citation type="submission" date="2024-06" db="EMBL/GenBank/DDBJ databases">
        <title>A chromosome-level genome assembly of beet webworm, Loxostege sticticalis.</title>
        <authorList>
            <person name="Zhang Y."/>
        </authorList>
    </citation>
    <scope>NUCLEOTIDE SEQUENCE [LARGE SCALE GENOMIC DNA]</scope>
    <source>
        <strain evidence="2">AQ028</strain>
        <tissue evidence="2">Male pupae</tissue>
    </source>
</reference>
<sequence length="859" mass="100614">MPMTAAERQRLYRQRLKEQNPQKFEEMRIKNLNRIKKKYVKVSKLTENQKSIRRKNWRKLKKNHNKTQDPHEKTKKSSKDYQRYYKRLKKENEKQEKVINQQRKKIQALKKKVYRQKILLDCQISTNASELSHPCIQEQPMSPNSKSNEIIQTMTTLSEQDKKKVKKIVQENSVLTEAIKQEYMKNKNIKKVLRNIFTSHIVRKYKMQSNLRRVIGLKSRIRNLSKSVILKRNSKLVEKIRRFYLRDDVSRASAGKKETKTYKKQKHQKRYLLDTMSDLHKKFKEETGIKASINTFRRHRPFYVVKPRLSDRETCVCKIHANIEFKFQALQKLKVLNPGVKLMDMLEEIVCDKKSKECMYSECNICKTATVTYNFTQRGRNDNVTWFEWTTKEVEYQKNNETKKTKKIVIESKTEKLEILLSHFEKELKKFKEHYFNVWHQYNIYRNLKNSLQNNEVMVHCDFSENYGCKFHRQIQAVHFGSQNQISLHTSMMYIQGSKPQSYCTLSDSTDHSPAAIWAHLKPILIDIRTKHPEIDTVHVFSDGPATQYRQKKNFYLFKLYLEDLDFKKGTWNFSEAYHGKGAADGIGGVIKRLLDTKVSHGIDVLNTSVAYAVLKEDTNVNLFCVNESDISEIKNRNQTAFEALVPIPDTMKIHQIQADSENCSNEVKYRVLSCFCNSSSLRGFCDCYDTRKHILIKPRPKKQFRLISSSDSEGCQPLVFKKRKAERELIDTSTVIQKSTYKIPDSSSNKSKIIPTEPVVDIADSDSNDSEIFNISRVANKTTLPDTKTPVINKEAPVTILSSVRVNYSLTDLKQMICTKRQNVPSCDLKKDYPEMFEQPATAQTKMKHFFDSSSDSE</sequence>
<dbReference type="PANTHER" id="PTHR46601:SF2">
    <property type="entry name" value="UBIQUITIN-LIKE PROTEASE FAMILY PROFILE DOMAIN-CONTAINING PROTEIN"/>
    <property type="match status" value="1"/>
</dbReference>
<comment type="caution">
    <text evidence="2">The sequence shown here is derived from an EMBL/GenBank/DDBJ whole genome shotgun (WGS) entry which is preliminary data.</text>
</comment>
<dbReference type="Proteomes" id="UP001549921">
    <property type="component" value="Unassembled WGS sequence"/>
</dbReference>
<dbReference type="PANTHER" id="PTHR46601">
    <property type="entry name" value="ULP_PROTEASE DOMAIN-CONTAINING PROTEIN"/>
    <property type="match status" value="1"/>
</dbReference>
<accession>A0ABD0SSA7</accession>
<evidence type="ECO:0000313" key="3">
    <source>
        <dbReference type="Proteomes" id="UP001549921"/>
    </source>
</evidence>
<organism evidence="2 3">
    <name type="scientific">Loxostege sticticalis</name>
    <name type="common">Beet webworm moth</name>
    <dbReference type="NCBI Taxonomy" id="481309"/>
    <lineage>
        <taxon>Eukaryota</taxon>
        <taxon>Metazoa</taxon>
        <taxon>Ecdysozoa</taxon>
        <taxon>Arthropoda</taxon>
        <taxon>Hexapoda</taxon>
        <taxon>Insecta</taxon>
        <taxon>Pterygota</taxon>
        <taxon>Neoptera</taxon>
        <taxon>Endopterygota</taxon>
        <taxon>Lepidoptera</taxon>
        <taxon>Glossata</taxon>
        <taxon>Ditrysia</taxon>
        <taxon>Pyraloidea</taxon>
        <taxon>Crambidae</taxon>
        <taxon>Pyraustinae</taxon>
        <taxon>Loxostege</taxon>
    </lineage>
</organism>
<dbReference type="AlphaFoldDB" id="A0ABD0SSA7"/>